<sequence length="106" mass="12289">MFDEVGIPYYCFVFFDGGRKLEHWVAKLMVVVEIVGFSDIRSAADVKRKGDDKVMETEKSIPYILYWLWYPDVEIGHFSNSILHIVVYGQIDSYDKVFLSLDTLGI</sequence>
<keyword evidence="2" id="KW-1185">Reference proteome</keyword>
<dbReference type="EMBL" id="BMAU01021353">
    <property type="protein sequence ID" value="GFY19453.1"/>
    <property type="molecule type" value="Genomic_DNA"/>
</dbReference>
<organism evidence="1 2">
    <name type="scientific">Trichonephila clavipes</name>
    <name type="common">Golden silk orbweaver</name>
    <name type="synonym">Nephila clavipes</name>
    <dbReference type="NCBI Taxonomy" id="2585209"/>
    <lineage>
        <taxon>Eukaryota</taxon>
        <taxon>Metazoa</taxon>
        <taxon>Ecdysozoa</taxon>
        <taxon>Arthropoda</taxon>
        <taxon>Chelicerata</taxon>
        <taxon>Arachnida</taxon>
        <taxon>Araneae</taxon>
        <taxon>Araneomorphae</taxon>
        <taxon>Entelegynae</taxon>
        <taxon>Araneoidea</taxon>
        <taxon>Nephilidae</taxon>
        <taxon>Trichonephila</taxon>
    </lineage>
</organism>
<comment type="caution">
    <text evidence="1">The sequence shown here is derived from an EMBL/GenBank/DDBJ whole genome shotgun (WGS) entry which is preliminary data.</text>
</comment>
<dbReference type="Proteomes" id="UP000887159">
    <property type="component" value="Unassembled WGS sequence"/>
</dbReference>
<gene>
    <name evidence="1" type="ORF">TNCV_4646291</name>
</gene>
<evidence type="ECO:0000313" key="2">
    <source>
        <dbReference type="Proteomes" id="UP000887159"/>
    </source>
</evidence>
<name>A0A8X6SXJ0_TRICX</name>
<reference evidence="1" key="1">
    <citation type="submission" date="2020-08" db="EMBL/GenBank/DDBJ databases">
        <title>Multicomponent nature underlies the extraordinary mechanical properties of spider dragline silk.</title>
        <authorList>
            <person name="Kono N."/>
            <person name="Nakamura H."/>
            <person name="Mori M."/>
            <person name="Yoshida Y."/>
            <person name="Ohtoshi R."/>
            <person name="Malay A.D."/>
            <person name="Moran D.A.P."/>
            <person name="Tomita M."/>
            <person name="Numata K."/>
            <person name="Arakawa K."/>
        </authorList>
    </citation>
    <scope>NUCLEOTIDE SEQUENCE</scope>
</reference>
<protein>
    <submittedName>
        <fullName evidence="1">Uncharacterized protein</fullName>
    </submittedName>
</protein>
<proteinExistence type="predicted"/>
<dbReference type="AlphaFoldDB" id="A0A8X6SXJ0"/>
<evidence type="ECO:0000313" key="1">
    <source>
        <dbReference type="EMBL" id="GFY19453.1"/>
    </source>
</evidence>
<accession>A0A8X6SXJ0</accession>